<evidence type="ECO:0000256" key="1">
    <source>
        <dbReference type="SAM" id="MobiDB-lite"/>
    </source>
</evidence>
<evidence type="ECO:0000313" key="4">
    <source>
        <dbReference type="EMBL" id="QGM48272.1"/>
    </source>
</evidence>
<dbReference type="Pfam" id="PF03432">
    <property type="entry name" value="Relaxase"/>
    <property type="match status" value="1"/>
</dbReference>
<dbReference type="RefSeq" id="WP_136498200.1">
    <property type="nucleotide sequence ID" value="NZ_CP046053.1"/>
</dbReference>
<dbReference type="AlphaFoldDB" id="A0A6B8KKL0"/>
<dbReference type="OrthoDB" id="7199783at2"/>
<feature type="compositionally biased region" description="Basic and acidic residues" evidence="1">
    <location>
        <begin position="503"/>
        <end position="522"/>
    </location>
</feature>
<proteinExistence type="predicted"/>
<feature type="compositionally biased region" description="Low complexity" evidence="1">
    <location>
        <begin position="108"/>
        <end position="121"/>
    </location>
</feature>
<evidence type="ECO:0000313" key="5">
    <source>
        <dbReference type="Proteomes" id="UP000309061"/>
    </source>
</evidence>
<organism evidence="4 5">
    <name type="scientific">Methylocystis heyeri</name>
    <dbReference type="NCBI Taxonomy" id="391905"/>
    <lineage>
        <taxon>Bacteria</taxon>
        <taxon>Pseudomonadati</taxon>
        <taxon>Pseudomonadota</taxon>
        <taxon>Alphaproteobacteria</taxon>
        <taxon>Hyphomicrobiales</taxon>
        <taxon>Methylocystaceae</taxon>
        <taxon>Methylocystis</taxon>
    </lineage>
</organism>
<dbReference type="KEGG" id="mhey:H2LOC_021030"/>
<gene>
    <name evidence="4" type="ORF">H2LOC_021030</name>
</gene>
<feature type="region of interest" description="Disordered" evidence="1">
    <location>
        <begin position="901"/>
        <end position="1010"/>
    </location>
</feature>
<name>A0A6B8KKL0_9HYPH</name>
<dbReference type="InterPro" id="IPR005094">
    <property type="entry name" value="Endonuclease_MobA/VirD2"/>
</dbReference>
<feature type="region of interest" description="Disordered" evidence="1">
    <location>
        <begin position="496"/>
        <end position="532"/>
    </location>
</feature>
<dbReference type="Pfam" id="PF18821">
    <property type="entry name" value="LPD7"/>
    <property type="match status" value="1"/>
</dbReference>
<dbReference type="Proteomes" id="UP000309061">
    <property type="component" value="Plasmid unnamed1"/>
</dbReference>
<feature type="compositionally biased region" description="Basic and acidic residues" evidence="1">
    <location>
        <begin position="929"/>
        <end position="941"/>
    </location>
</feature>
<dbReference type="InterPro" id="IPR040677">
    <property type="entry name" value="LPD7"/>
</dbReference>
<feature type="region of interest" description="Disordered" evidence="1">
    <location>
        <begin position="95"/>
        <end position="136"/>
    </location>
</feature>
<feature type="region of interest" description="Disordered" evidence="1">
    <location>
        <begin position="833"/>
        <end position="886"/>
    </location>
</feature>
<geneLocation type="plasmid" evidence="4">
    <name>unnamed1</name>
</geneLocation>
<evidence type="ECO:0000259" key="2">
    <source>
        <dbReference type="Pfam" id="PF03432"/>
    </source>
</evidence>
<reference evidence="4 5" key="1">
    <citation type="submission" date="2019-11" db="EMBL/GenBank/DDBJ databases">
        <title>The genome sequence of Methylocystis heyeri.</title>
        <authorList>
            <person name="Oshkin I.Y."/>
            <person name="Miroshnikov K."/>
            <person name="Dedysh S.N."/>
        </authorList>
    </citation>
    <scope>NUCLEOTIDE SEQUENCE [LARGE SCALE GENOMIC DNA]</scope>
    <source>
        <strain evidence="4 5">H2</strain>
        <plasmid evidence="4 5">unnamed1</plasmid>
    </source>
</reference>
<feature type="domain" description="MobA/VirD2-like nuclease" evidence="2">
    <location>
        <begin position="377"/>
        <end position="463"/>
    </location>
</feature>
<keyword evidence="5" id="KW-1185">Reference proteome</keyword>
<sequence length="1010" mass="109814">MTDLSSYDTTSLGGRLRRLRLAAAFAERQAIIEAEESAVFAFRAADAVHPAPPVSPAPSSAAAVSQSALPYTGAAPLSPAQESTLAEEEWAMQKPAAAGGGGGRRDSSSPASPGLLARAAPGLGGGAAATSAGGAPRSTELKKVGLAAGSQAAVVKLASYGAGPVRAASLMNYQSDKGELSLEREDGSLVTGKEAVANLAAHWSEENAREPSNDVLRLDIAFDGKVSKDAARAALADALKGHRFAWRIEERDSSTTVQVVAVAAGSGHDENGKRERIYANAKSLDRLYDKIEEAFGRDADFSKPVWVHGTDGATTQLAGLTKAGQLYAETDTGASIASAADRLFAKLPSNANRAKPANFNPNLQLAKSWQPSVRSSGPRDFAHVILSAKPGTDKEAFMDAARATLAKEFAGHEYVFVMHTNRQHIHVHAAVRLTSPTGEKLHPGIQDFNRWRETLAEEARERNIPMEAVRRFDQAHAPGYKLKDVKMVERGLASKNARRRIERVKNHEIHRPTRPEGRKRAAEAAAQWRSVAARGSSPLPPLAVGAVRLYRAEAATGGGHRATLFVNDRALAESYVAKSGAARLVYIDVPPDRLSDLRPSRDNPTQMFVVPASLHQLVKAVDRQDEAAILPFQRRSEAALAPRSKDQTKPLFEETQMRNADTMDAARAGLGESFERIRSFLPEGAVKDEFERRASSILEKAQGATEAQARLERTPGEIEGERYVDPNPARNLSSLITHERKGSEIHYSRHDAATGAYQTLAFIDKGKTLDVRDWNNAESVNAALQVASQKWDSLTINGTDAYKETVAQLAAAHGYKITNPELRDRIREVQAQAEARRQSLAERKDEVEPQQTEAKDTTPKVQPEFEGERGETAGGPILNTTPAERRVELESVRQRVIDEAERETQQANGAAAAQETNAASGSEAAPYRSQEEARVAREAERTVVNSASRAIPSDPNQSEAVQTLRHEQQRVFNQEERDQQRQIDLENQARLHREEEQRQRGEQEAEGESM</sequence>
<feature type="domain" description="Large polyvalent protein-associated" evidence="3">
    <location>
        <begin position="742"/>
        <end position="828"/>
    </location>
</feature>
<feature type="compositionally biased region" description="Basic and acidic residues" evidence="1">
    <location>
        <begin position="964"/>
        <end position="1003"/>
    </location>
</feature>
<keyword evidence="4" id="KW-0614">Plasmid</keyword>
<feature type="compositionally biased region" description="Low complexity" evidence="1">
    <location>
        <begin position="905"/>
        <end position="922"/>
    </location>
</feature>
<protein>
    <submittedName>
        <fullName evidence="4">Relaxase/mobilization nuclease domain-containing protein</fullName>
    </submittedName>
</protein>
<dbReference type="EMBL" id="CP046053">
    <property type="protein sequence ID" value="QGM48272.1"/>
    <property type="molecule type" value="Genomic_DNA"/>
</dbReference>
<evidence type="ECO:0000259" key="3">
    <source>
        <dbReference type="Pfam" id="PF18821"/>
    </source>
</evidence>
<accession>A0A6B8KKL0</accession>
<feature type="compositionally biased region" description="Basic and acidic residues" evidence="1">
    <location>
        <begin position="833"/>
        <end position="858"/>
    </location>
</feature>